<evidence type="ECO:0000313" key="3">
    <source>
        <dbReference type="EMBL" id="JAC82153.1"/>
    </source>
</evidence>
<dbReference type="SMART" id="SM00028">
    <property type="entry name" value="TPR"/>
    <property type="match status" value="5"/>
</dbReference>
<evidence type="ECO:0000256" key="1">
    <source>
        <dbReference type="ARBA" id="ARBA00022737"/>
    </source>
</evidence>
<dbReference type="Gene3D" id="1.25.40.10">
    <property type="entry name" value="Tetratricopeptide repeat domain"/>
    <property type="match status" value="2"/>
</dbReference>
<proteinExistence type="predicted"/>
<accession>A0A061SD07</accession>
<name>A0A061SD07_9CHLO</name>
<sequence length="388" mass="43321">MTLCNKSLKRLSHRFIELLSCNFQDSLRCSEHSMKMITFHTIATPRSASFARQFGSFQRHRSCQEGRRKSSPTASAEKAVASEAKLIEGRCEQPEYAHNTLPQQRRLVLAAPVMTAFANWDFGAKAETPDFGNVDSLAAQAASAYRARDLPQALEIFTKIIAMDGSSSVWYERRGQVLVDMDRFAEAIADFDRAEALQGGSYVSLGLLSNRGLAHEGLGQWEAAEEDYSGCLALSEQLGLTAPYVLNSRGNVRGSLGRWEEALEDYRLSAEAFQRNRNLQGAVFASSNAALTLMQLGRTEQAIREMESVARRAPGSVDMRAALAAAYWSQGDEERAESVWKFACDKINSGQLREGGSVYDGCERYKNRDWLIRIRRWPPVMVDKMQGF</sequence>
<dbReference type="InterPro" id="IPR019734">
    <property type="entry name" value="TPR_rpt"/>
</dbReference>
<dbReference type="SUPFAM" id="SSF48452">
    <property type="entry name" value="TPR-like"/>
    <property type="match status" value="1"/>
</dbReference>
<protein>
    <submittedName>
        <fullName evidence="3">Uncharacterized protein</fullName>
    </submittedName>
</protein>
<evidence type="ECO:0000256" key="2">
    <source>
        <dbReference type="ARBA" id="ARBA00022803"/>
    </source>
</evidence>
<dbReference type="InterPro" id="IPR011990">
    <property type="entry name" value="TPR-like_helical_dom_sf"/>
</dbReference>
<reference evidence="3" key="1">
    <citation type="submission" date="2014-05" db="EMBL/GenBank/DDBJ databases">
        <title>The transcriptome of the halophilic microalga Tetraselmis sp. GSL018 isolated from the Great Salt Lake, Utah.</title>
        <authorList>
            <person name="Jinkerson R.E."/>
            <person name="D'Adamo S."/>
            <person name="Posewitz M.C."/>
        </authorList>
    </citation>
    <scope>NUCLEOTIDE SEQUENCE</scope>
    <source>
        <strain evidence="3">GSL018</strain>
    </source>
</reference>
<dbReference type="EMBL" id="GBEZ01002944">
    <property type="protein sequence ID" value="JAC82153.1"/>
    <property type="molecule type" value="Transcribed_RNA"/>
</dbReference>
<feature type="non-terminal residue" evidence="3">
    <location>
        <position position="388"/>
    </location>
</feature>
<organism evidence="3">
    <name type="scientific">Tetraselmis sp. GSL018</name>
    <dbReference type="NCBI Taxonomy" id="582737"/>
    <lineage>
        <taxon>Eukaryota</taxon>
        <taxon>Viridiplantae</taxon>
        <taxon>Chlorophyta</taxon>
        <taxon>core chlorophytes</taxon>
        <taxon>Chlorodendrophyceae</taxon>
        <taxon>Chlorodendrales</taxon>
        <taxon>Chlorodendraceae</taxon>
        <taxon>Tetraselmis</taxon>
    </lineage>
</organism>
<dbReference type="Pfam" id="PF14559">
    <property type="entry name" value="TPR_19"/>
    <property type="match status" value="1"/>
</dbReference>
<dbReference type="PANTHER" id="PTHR44858">
    <property type="entry name" value="TETRATRICOPEPTIDE REPEAT PROTEIN 6"/>
    <property type="match status" value="1"/>
</dbReference>
<dbReference type="AlphaFoldDB" id="A0A061SD07"/>
<keyword evidence="1" id="KW-0677">Repeat</keyword>
<dbReference type="InterPro" id="IPR050498">
    <property type="entry name" value="Ycf3"/>
</dbReference>
<gene>
    <name evidence="3" type="ORF">TSPGSL018_6352</name>
</gene>
<dbReference type="Pfam" id="PF13432">
    <property type="entry name" value="TPR_16"/>
    <property type="match status" value="1"/>
</dbReference>
<keyword evidence="2" id="KW-0802">TPR repeat</keyword>
<dbReference type="PANTHER" id="PTHR44858:SF20">
    <property type="entry name" value="SHSP DOMAIN-CONTAINING PROTEIN"/>
    <property type="match status" value="1"/>
</dbReference>